<name>A0A1Q2SKR9_9GAMM</name>
<dbReference type="RefSeq" id="WP_096526332.1">
    <property type="nucleotide sequence ID" value="NZ_AP014836.1"/>
</dbReference>
<dbReference type="NCBIfam" id="TIGR00186">
    <property type="entry name" value="rRNA_methyl_3"/>
    <property type="match status" value="1"/>
</dbReference>
<dbReference type="AlphaFoldDB" id="A0A1Q2SKR9"/>
<comment type="similarity">
    <text evidence="6">Belongs to the class IV-like SAM-binding methyltransferase superfamily. RNA methyltransferase TrmH family. RlmB subfamily.</text>
</comment>
<comment type="function">
    <text evidence="6">Specifically methylates the ribose of guanosine 2251 in 23S rRNA.</text>
</comment>
<keyword evidence="3 6" id="KW-0489">Methyltransferase</keyword>
<feature type="domain" description="RNA 2-O ribose methyltransferase substrate binding" evidence="7">
    <location>
        <begin position="26"/>
        <end position="102"/>
    </location>
</feature>
<dbReference type="GO" id="GO:0003723">
    <property type="term" value="F:RNA binding"/>
    <property type="evidence" value="ECO:0007669"/>
    <property type="project" value="InterPro"/>
</dbReference>
<dbReference type="Gene3D" id="3.40.1280.10">
    <property type="match status" value="1"/>
</dbReference>
<evidence type="ECO:0000256" key="1">
    <source>
        <dbReference type="ARBA" id="ARBA00022490"/>
    </source>
</evidence>
<dbReference type="CDD" id="cd18103">
    <property type="entry name" value="SpoU-like_RlmB"/>
    <property type="match status" value="1"/>
</dbReference>
<dbReference type="PANTHER" id="PTHR46429:SF1">
    <property type="entry name" value="23S RRNA (GUANOSINE-2'-O-)-METHYLTRANSFERASE RLMB"/>
    <property type="match status" value="1"/>
</dbReference>
<dbReference type="Pfam" id="PF00588">
    <property type="entry name" value="SpoU_methylase"/>
    <property type="match status" value="1"/>
</dbReference>
<proteinExistence type="inferred from homology"/>
<dbReference type="InterPro" id="IPR013123">
    <property type="entry name" value="SpoU_subst-bd"/>
</dbReference>
<dbReference type="GO" id="GO:0005829">
    <property type="term" value="C:cytosol"/>
    <property type="evidence" value="ECO:0007669"/>
    <property type="project" value="TreeGrafter"/>
</dbReference>
<dbReference type="EMBL" id="AP014836">
    <property type="protein sequence ID" value="BAW79709.1"/>
    <property type="molecule type" value="Genomic_DNA"/>
</dbReference>
<gene>
    <name evidence="6" type="primary">rlmB</name>
    <name evidence="8" type="ORF">TAO_0339</name>
</gene>
<evidence type="ECO:0000256" key="6">
    <source>
        <dbReference type="HAMAP-Rule" id="MF_01887"/>
    </source>
</evidence>
<keyword evidence="4 6" id="KW-0808">Transferase</keyword>
<feature type="binding site" evidence="6">
    <location>
        <position position="219"/>
    </location>
    <ligand>
        <name>S-adenosyl-L-methionine</name>
        <dbReference type="ChEBI" id="CHEBI:59789"/>
    </ligand>
</feature>
<dbReference type="OrthoDB" id="9785673at2"/>
<dbReference type="SMART" id="SM00967">
    <property type="entry name" value="SpoU_sub_bind"/>
    <property type="match status" value="1"/>
</dbReference>
<reference evidence="8 9" key="1">
    <citation type="journal article" date="2017" name="ISME J.">
        <title>An acid-tolerant ammonia-oxidizing ?-proteobacterium from soil.</title>
        <authorList>
            <person name="Hayatsu M."/>
            <person name="Tago K."/>
            <person name="Uchiyama I."/>
            <person name="Toyoda A."/>
            <person name="Wang Y."/>
            <person name="Shimomura Y."/>
            <person name="Okubo T."/>
            <person name="Kurisu F."/>
            <person name="Hirono Y."/>
            <person name="Nonaka K."/>
            <person name="Akiyama H."/>
            <person name="Itoh T."/>
            <person name="Takami H."/>
        </authorList>
    </citation>
    <scope>NUCLEOTIDE SEQUENCE [LARGE SCALE GENOMIC DNA]</scope>
    <source>
        <strain evidence="8 9">TAO100</strain>
    </source>
</reference>
<dbReference type="SUPFAM" id="SSF75217">
    <property type="entry name" value="alpha/beta knot"/>
    <property type="match status" value="1"/>
</dbReference>
<dbReference type="FunFam" id="3.40.1280.10:FF:000008">
    <property type="entry name" value="Group 3 RNA methyltransferase TrmH"/>
    <property type="match status" value="1"/>
</dbReference>
<keyword evidence="2 6" id="KW-0698">rRNA processing</keyword>
<dbReference type="EC" id="2.1.1.185" evidence="6"/>
<keyword evidence="9" id="KW-1185">Reference proteome</keyword>
<evidence type="ECO:0000313" key="8">
    <source>
        <dbReference type="EMBL" id="BAW79709.1"/>
    </source>
</evidence>
<dbReference type="InterPro" id="IPR004441">
    <property type="entry name" value="rRNA_MeTrfase_TrmH"/>
</dbReference>
<keyword evidence="1 6" id="KW-0963">Cytoplasm</keyword>
<organism evidence="8 9">
    <name type="scientific">Candidatus Nitrosoglobus terrae</name>
    <dbReference type="NCBI Taxonomy" id="1630141"/>
    <lineage>
        <taxon>Bacteria</taxon>
        <taxon>Pseudomonadati</taxon>
        <taxon>Pseudomonadota</taxon>
        <taxon>Gammaproteobacteria</taxon>
        <taxon>Chromatiales</taxon>
        <taxon>Chromatiaceae</taxon>
        <taxon>Candidatus Nitrosoglobus</taxon>
    </lineage>
</organism>
<dbReference type="KEGG" id="ntt:TAO_0339"/>
<evidence type="ECO:0000256" key="3">
    <source>
        <dbReference type="ARBA" id="ARBA00022603"/>
    </source>
</evidence>
<comment type="catalytic activity">
    <reaction evidence="6">
        <text>guanosine(2251) in 23S rRNA + S-adenosyl-L-methionine = 2'-O-methylguanosine(2251) in 23S rRNA + S-adenosyl-L-homocysteine + H(+)</text>
        <dbReference type="Rhea" id="RHEA:24140"/>
        <dbReference type="Rhea" id="RHEA-COMP:10239"/>
        <dbReference type="Rhea" id="RHEA-COMP:10241"/>
        <dbReference type="ChEBI" id="CHEBI:15378"/>
        <dbReference type="ChEBI" id="CHEBI:57856"/>
        <dbReference type="ChEBI" id="CHEBI:59789"/>
        <dbReference type="ChEBI" id="CHEBI:74269"/>
        <dbReference type="ChEBI" id="CHEBI:74445"/>
        <dbReference type="EC" id="2.1.1.185"/>
    </reaction>
</comment>
<feature type="binding site" evidence="6">
    <location>
        <position position="239"/>
    </location>
    <ligand>
        <name>S-adenosyl-L-methionine</name>
        <dbReference type="ChEBI" id="CHEBI:59789"/>
    </ligand>
</feature>
<dbReference type="SUPFAM" id="SSF55315">
    <property type="entry name" value="L30e-like"/>
    <property type="match status" value="1"/>
</dbReference>
<evidence type="ECO:0000256" key="5">
    <source>
        <dbReference type="ARBA" id="ARBA00022691"/>
    </source>
</evidence>
<evidence type="ECO:0000313" key="9">
    <source>
        <dbReference type="Proteomes" id="UP000243679"/>
    </source>
</evidence>
<dbReference type="InterPro" id="IPR029028">
    <property type="entry name" value="Alpha/beta_knot_MTases"/>
</dbReference>
<accession>A0A1Q2SKR9</accession>
<dbReference type="Pfam" id="PF08032">
    <property type="entry name" value="SpoU_sub_bind"/>
    <property type="match status" value="1"/>
</dbReference>
<comment type="subcellular location">
    <subcellularLocation>
        <location evidence="6">Cytoplasm</location>
    </subcellularLocation>
</comment>
<evidence type="ECO:0000256" key="4">
    <source>
        <dbReference type="ARBA" id="ARBA00022679"/>
    </source>
</evidence>
<dbReference type="InterPro" id="IPR029064">
    <property type="entry name" value="Ribosomal_eL30-like_sf"/>
</dbReference>
<dbReference type="GO" id="GO:0070039">
    <property type="term" value="F:rRNA (guanosine-2'-O-)-methyltransferase activity"/>
    <property type="evidence" value="ECO:0007669"/>
    <property type="project" value="UniProtKB-UniRule"/>
</dbReference>
<dbReference type="InterPro" id="IPR029026">
    <property type="entry name" value="tRNA_m1G_MTases_N"/>
</dbReference>
<sequence>MRRKRKFENPQQFSPHVDEDQFDGELRYGLHVVRAVLEQPATQIIALWLDKSRINKGLQEIADLAHKRDLAPLLVNREDLDILAPGACHQGVIIRCLMQPAFTERGLFTLLANLKAPPFLLILDGVEDPHNLGACLRTAEAAGVHAVIAPKDRAVGLTPVVRKVSSGAAERIPFIEVTNLARLIDQLRTQGLWLVGAVIDEGESLYKIDLHGPLGLVLGAEDRGLRRLTREYCDHLAHIPMYGTVGSLNVSVAAGVCLFEAQRQRIFSLS</sequence>
<feature type="binding site" evidence="6">
    <location>
        <position position="248"/>
    </location>
    <ligand>
        <name>S-adenosyl-L-methionine</name>
        <dbReference type="ChEBI" id="CHEBI:59789"/>
    </ligand>
</feature>
<evidence type="ECO:0000256" key="2">
    <source>
        <dbReference type="ARBA" id="ARBA00022552"/>
    </source>
</evidence>
<dbReference type="Gene3D" id="3.30.1330.30">
    <property type="match status" value="1"/>
</dbReference>
<dbReference type="InterPro" id="IPR024915">
    <property type="entry name" value="23S_rRNA_MeTrfase_RlmB"/>
</dbReference>
<keyword evidence="5 6" id="KW-0949">S-adenosyl-L-methionine</keyword>
<evidence type="ECO:0000259" key="7">
    <source>
        <dbReference type="SMART" id="SM00967"/>
    </source>
</evidence>
<dbReference type="HAMAP" id="MF_01887">
    <property type="entry name" value="23SrRNA_methyltr_B"/>
    <property type="match status" value="1"/>
</dbReference>
<protein>
    <recommendedName>
        <fullName evidence="6">23S rRNA (guanosine-2'-O-)-methyltransferase RlmB</fullName>
        <ecNumber evidence="6">2.1.1.185</ecNumber>
    </recommendedName>
    <alternativeName>
        <fullName evidence="6">23S rRNA (guanosine2251 2'-O)-methyltransferase</fullName>
    </alternativeName>
    <alternativeName>
        <fullName evidence="6">23S rRNA Gm2251 2'-O-methyltransferase</fullName>
    </alternativeName>
</protein>
<dbReference type="InterPro" id="IPR001537">
    <property type="entry name" value="SpoU_MeTrfase"/>
</dbReference>
<dbReference type="Proteomes" id="UP000243679">
    <property type="component" value="Chromosome"/>
</dbReference>
<dbReference type="PANTHER" id="PTHR46429">
    <property type="entry name" value="23S RRNA (GUANOSINE-2'-O-)-METHYLTRANSFERASE RLMB"/>
    <property type="match status" value="1"/>
</dbReference>